<dbReference type="EMBL" id="JAUFQU010000009">
    <property type="protein sequence ID" value="MDN3708973.1"/>
    <property type="molecule type" value="Genomic_DNA"/>
</dbReference>
<keyword evidence="2" id="KW-1185">Reference proteome</keyword>
<name>A0ABT8CWQ4_9FLAO</name>
<proteinExistence type="predicted"/>
<organism evidence="1 2">
    <name type="scientific">Paenimyroides ceti</name>
    <dbReference type="NCBI Taxonomy" id="395087"/>
    <lineage>
        <taxon>Bacteria</taxon>
        <taxon>Pseudomonadati</taxon>
        <taxon>Bacteroidota</taxon>
        <taxon>Flavobacteriia</taxon>
        <taxon>Flavobacteriales</taxon>
        <taxon>Flavobacteriaceae</taxon>
        <taxon>Paenimyroides</taxon>
    </lineage>
</organism>
<comment type="caution">
    <text evidence="1">The sequence shown here is derived from an EMBL/GenBank/DDBJ whole genome shotgun (WGS) entry which is preliminary data.</text>
</comment>
<evidence type="ECO:0000313" key="2">
    <source>
        <dbReference type="Proteomes" id="UP001242368"/>
    </source>
</evidence>
<sequence length="83" mass="10078">MLNTFNTLNENKNSSVNYFIYDGYRVRNTIDCLGCTIPDQRLYMHYKEPDNDNQRLTDMYFLMHVYKTDRLLFSEWCSLKMQS</sequence>
<dbReference type="RefSeq" id="WP_290364866.1">
    <property type="nucleotide sequence ID" value="NZ_JAUFQU010000009.1"/>
</dbReference>
<dbReference type="Proteomes" id="UP001242368">
    <property type="component" value="Unassembled WGS sequence"/>
</dbReference>
<gene>
    <name evidence="1" type="ORF">QW060_18015</name>
</gene>
<evidence type="ECO:0000313" key="1">
    <source>
        <dbReference type="EMBL" id="MDN3708973.1"/>
    </source>
</evidence>
<protein>
    <submittedName>
        <fullName evidence="1">Uncharacterized protein</fullName>
    </submittedName>
</protein>
<reference evidence="2" key="1">
    <citation type="journal article" date="2019" name="Int. J. Syst. Evol. Microbiol.">
        <title>The Global Catalogue of Microorganisms (GCM) 10K type strain sequencing project: providing services to taxonomists for standard genome sequencing and annotation.</title>
        <authorList>
            <consortium name="The Broad Institute Genomics Platform"/>
            <consortium name="The Broad Institute Genome Sequencing Center for Infectious Disease"/>
            <person name="Wu L."/>
            <person name="Ma J."/>
        </authorList>
    </citation>
    <scope>NUCLEOTIDE SEQUENCE [LARGE SCALE GENOMIC DNA]</scope>
    <source>
        <strain evidence="2">CECT 7184</strain>
    </source>
</reference>
<accession>A0ABT8CWQ4</accession>